<evidence type="ECO:0000256" key="1">
    <source>
        <dbReference type="PROSITE-ProRule" id="PRU01122"/>
    </source>
</evidence>
<dbReference type="PROSITE" id="PS50106">
    <property type="entry name" value="PDZ"/>
    <property type="match status" value="1"/>
</dbReference>
<comment type="caution">
    <text evidence="5">The sequence shown here is derived from an EMBL/GenBank/DDBJ whole genome shotgun (WGS) entry which is preliminary data.</text>
</comment>
<evidence type="ECO:0000256" key="2">
    <source>
        <dbReference type="SAM" id="MobiDB-lite"/>
    </source>
</evidence>
<keyword evidence="6" id="KW-1185">Reference proteome</keyword>
<dbReference type="Proteomes" id="UP001599542">
    <property type="component" value="Unassembled WGS sequence"/>
</dbReference>
<comment type="similarity">
    <text evidence="1">Belongs to the peptidase S16 family.</text>
</comment>
<proteinExistence type="inferred from homology"/>
<evidence type="ECO:0000313" key="5">
    <source>
        <dbReference type="EMBL" id="MFE1356191.1"/>
    </source>
</evidence>
<feature type="active site" evidence="1">
    <location>
        <position position="300"/>
    </location>
</feature>
<dbReference type="EC" id="3.4.21.53" evidence="1"/>
<feature type="region of interest" description="Disordered" evidence="2">
    <location>
        <begin position="103"/>
        <end position="125"/>
    </location>
</feature>
<dbReference type="SUPFAM" id="SSF50156">
    <property type="entry name" value="PDZ domain-like"/>
    <property type="match status" value="1"/>
</dbReference>
<dbReference type="InterPro" id="IPR036034">
    <property type="entry name" value="PDZ_sf"/>
</dbReference>
<dbReference type="InterPro" id="IPR020568">
    <property type="entry name" value="Ribosomal_Su5_D2-typ_SF"/>
</dbReference>
<feature type="domain" description="Lon proteolytic" evidence="4">
    <location>
        <begin position="210"/>
        <end position="348"/>
    </location>
</feature>
<reference evidence="5 6" key="1">
    <citation type="submission" date="2024-09" db="EMBL/GenBank/DDBJ databases">
        <title>The Natural Products Discovery Center: Release of the First 8490 Sequenced Strains for Exploring Actinobacteria Biosynthetic Diversity.</title>
        <authorList>
            <person name="Kalkreuter E."/>
            <person name="Kautsar S.A."/>
            <person name="Yang D."/>
            <person name="Bader C.D."/>
            <person name="Teijaro C.N."/>
            <person name="Fluegel L."/>
            <person name="Davis C.M."/>
            <person name="Simpson J.R."/>
            <person name="Lauterbach L."/>
            <person name="Steele A.D."/>
            <person name="Gui C."/>
            <person name="Meng S."/>
            <person name="Li G."/>
            <person name="Viehrig K."/>
            <person name="Ye F."/>
            <person name="Su P."/>
            <person name="Kiefer A.F."/>
            <person name="Nichols A."/>
            <person name="Cepeda A.J."/>
            <person name="Yan W."/>
            <person name="Fan B."/>
            <person name="Jiang Y."/>
            <person name="Adhikari A."/>
            <person name="Zheng C.-J."/>
            <person name="Schuster L."/>
            <person name="Cowan T.M."/>
            <person name="Smanski M.J."/>
            <person name="Chevrette M.G."/>
            <person name="De Carvalho L.P.S."/>
            <person name="Shen B."/>
        </authorList>
    </citation>
    <scope>NUCLEOTIDE SEQUENCE [LARGE SCALE GENOMIC DNA]</scope>
    <source>
        <strain evidence="5 6">NPDC058753</strain>
    </source>
</reference>
<gene>
    <name evidence="5" type="ORF">ACFW6T_29860</name>
</gene>
<comment type="catalytic activity">
    <reaction evidence="1">
        <text>Hydrolysis of proteins in presence of ATP.</text>
        <dbReference type="EC" id="3.4.21.53"/>
    </reaction>
</comment>
<dbReference type="PANTHER" id="PTHR10046">
    <property type="entry name" value="ATP DEPENDENT LON PROTEASE FAMILY MEMBER"/>
    <property type="match status" value="1"/>
</dbReference>
<organism evidence="5 6">
    <name type="scientific">Kitasatospora phosalacinea</name>
    <dbReference type="NCBI Taxonomy" id="2065"/>
    <lineage>
        <taxon>Bacteria</taxon>
        <taxon>Bacillati</taxon>
        <taxon>Actinomycetota</taxon>
        <taxon>Actinomycetes</taxon>
        <taxon>Kitasatosporales</taxon>
        <taxon>Streptomycetaceae</taxon>
        <taxon>Kitasatospora</taxon>
    </lineage>
</organism>
<dbReference type="SUPFAM" id="SSF54211">
    <property type="entry name" value="Ribosomal protein S5 domain 2-like"/>
    <property type="match status" value="1"/>
</dbReference>
<dbReference type="EMBL" id="JBHYPX010000079">
    <property type="protein sequence ID" value="MFE1356191.1"/>
    <property type="molecule type" value="Genomic_DNA"/>
</dbReference>
<keyword evidence="1" id="KW-0378">Hydrolase</keyword>
<evidence type="ECO:0000259" key="3">
    <source>
        <dbReference type="PROSITE" id="PS50106"/>
    </source>
</evidence>
<feature type="active site" evidence="1">
    <location>
        <position position="255"/>
    </location>
</feature>
<dbReference type="Gene3D" id="3.30.230.10">
    <property type="match status" value="1"/>
</dbReference>
<keyword evidence="1" id="KW-0720">Serine protease</keyword>
<dbReference type="RefSeq" id="WP_380331292.1">
    <property type="nucleotide sequence ID" value="NZ_JBHYPW010000078.1"/>
</dbReference>
<dbReference type="PROSITE" id="PS51786">
    <property type="entry name" value="LON_PROTEOLYTIC"/>
    <property type="match status" value="1"/>
</dbReference>
<sequence length="361" mass="37364">MPRRSATMLAATLLLIGLLCASVLFKVPFTEMSPGPTYNTLGVQDKTGTPVITITGHETYPTSGHLNMTTVQVTGANYQPSLVSAIVGWIRDDVLVVPHDNVYPQGQTDQEAQQENAEQFASSEDSAKTAALKQLDIPVGTEVIVSAVTAGGPSEGKLHAGDQIVAVDGVAITDRAQVAEQVTRHQPGETVVFTVVPHAKASATPDPADEVQVPVVTAKSEDDGPERAVVGITPSVDHVYPFKIDIGLQDVGGPSAGLMFALGIVDKLTPTDLTGGKFVAGTGTIDDDGAVGPIGGIQMKLIAARDKGAEYFFTPADNCAEASKGTPSGLTLVKVENLDGAVKALDSIRSGDEAALPSCGK</sequence>
<dbReference type="InterPro" id="IPR027065">
    <property type="entry name" value="Lon_Prtase"/>
</dbReference>
<accession>A0ABW6GU14</accession>
<name>A0ABW6GU14_9ACTN</name>
<dbReference type="Gene3D" id="2.30.42.10">
    <property type="match status" value="1"/>
</dbReference>
<evidence type="ECO:0000313" key="6">
    <source>
        <dbReference type="Proteomes" id="UP001599542"/>
    </source>
</evidence>
<dbReference type="SMART" id="SM00228">
    <property type="entry name" value="PDZ"/>
    <property type="match status" value="1"/>
</dbReference>
<dbReference type="Pfam" id="PF05362">
    <property type="entry name" value="Lon_C"/>
    <property type="match status" value="1"/>
</dbReference>
<dbReference type="InterPro" id="IPR008269">
    <property type="entry name" value="Lon_proteolytic"/>
</dbReference>
<dbReference type="InterPro" id="IPR014721">
    <property type="entry name" value="Ribsml_uS5_D2-typ_fold_subgr"/>
</dbReference>
<dbReference type="Pfam" id="PF13180">
    <property type="entry name" value="PDZ_2"/>
    <property type="match status" value="1"/>
</dbReference>
<feature type="domain" description="PDZ" evidence="3">
    <location>
        <begin position="143"/>
        <end position="174"/>
    </location>
</feature>
<dbReference type="InterPro" id="IPR001478">
    <property type="entry name" value="PDZ"/>
</dbReference>
<evidence type="ECO:0000259" key="4">
    <source>
        <dbReference type="PROSITE" id="PS51786"/>
    </source>
</evidence>
<protein>
    <recommendedName>
        <fullName evidence="1">endopeptidase La</fullName>
        <ecNumber evidence="1">3.4.21.53</ecNumber>
    </recommendedName>
</protein>
<feature type="compositionally biased region" description="Low complexity" evidence="2">
    <location>
        <begin position="110"/>
        <end position="124"/>
    </location>
</feature>
<keyword evidence="1" id="KW-0645">Protease</keyword>